<dbReference type="AlphaFoldDB" id="A0A7H5A4M7"/>
<accession>A0A7H5A4M7</accession>
<dbReference type="EMBL" id="JCNZ01000016">
    <property type="protein sequence ID" value="EWF82176.1"/>
    <property type="molecule type" value="Genomic_DNA"/>
</dbReference>
<gene>
    <name evidence="2" type="ORF">L373_04878</name>
</gene>
<evidence type="ECO:0000313" key="3">
    <source>
        <dbReference type="Proteomes" id="UP000020202"/>
    </source>
</evidence>
<evidence type="ECO:0000313" key="2">
    <source>
        <dbReference type="EMBL" id="EWF82176.1"/>
    </source>
</evidence>
<organism evidence="2 3">
    <name type="scientific">Klebsiella michiganensis</name>
    <dbReference type="NCBI Taxonomy" id="1134687"/>
    <lineage>
        <taxon>Bacteria</taxon>
        <taxon>Pseudomonadati</taxon>
        <taxon>Pseudomonadota</taxon>
        <taxon>Gammaproteobacteria</taxon>
        <taxon>Enterobacterales</taxon>
        <taxon>Enterobacteriaceae</taxon>
        <taxon>Klebsiella/Raoultella group</taxon>
        <taxon>Klebsiella</taxon>
    </lineage>
</organism>
<protein>
    <recommendedName>
        <fullName evidence="1">AbiTii domain-containing protein</fullName>
    </recommendedName>
</protein>
<feature type="domain" description="AbiTii" evidence="1">
    <location>
        <begin position="18"/>
        <end position="197"/>
    </location>
</feature>
<comment type="caution">
    <text evidence="2">The sequence shown here is derived from an EMBL/GenBank/DDBJ whole genome shotgun (WGS) entry which is preliminary data.</text>
</comment>
<proteinExistence type="predicted"/>
<name>A0A7H5A4M7_9ENTR</name>
<dbReference type="Proteomes" id="UP000020202">
    <property type="component" value="Unassembled WGS sequence"/>
</dbReference>
<sequence length="316" mass="35407">MYLRLHTEQWTMNNSPVLKLQEMASSNSTDIEDLLSRAKMISVKLDLQEISDWLEHELNGYPSFELLPEYRIIKNARIRAFNPYAGWIPYQLGNITEESRDIYEILTTVHINNPVSMLSEYAKRESTLYSELPAAQTEYLQEISDCDFSMAWAINPTQITKILSNVKSRILDWALLLEKKNVLGEGLLFSQEEKREVLGMTVNNINNFNGNVHNAGAIGAGNTGDIHQQNSITSGDFNSLVRQLKEHGLDDADVTELEQLVKQTDKPTSKDEVEKGFGSWIGKITGKAFTGGLKIAGAAAPALLTNALCHYFNIPV</sequence>
<dbReference type="InterPro" id="IPR041304">
    <property type="entry name" value="AbiTii"/>
</dbReference>
<evidence type="ECO:0000259" key="1">
    <source>
        <dbReference type="Pfam" id="PF18864"/>
    </source>
</evidence>
<dbReference type="Pfam" id="PF18864">
    <property type="entry name" value="AbiTii"/>
    <property type="match status" value="1"/>
</dbReference>
<reference evidence="2 3" key="1">
    <citation type="submission" date="2014-01" db="EMBL/GenBank/DDBJ databases">
        <title>The Genome Sequence of Klebsiella oxytoca MGH 27.</title>
        <authorList>
            <consortium name="The Broad Institute Genomics Platform"/>
            <consortium name="The Broad Institute Genome Sequencing Center for Infectious Disease"/>
            <person name="Murphy C."/>
            <person name="Cosimi L."/>
            <person name="Cerqueira G."/>
            <person name="Feldgarden M."/>
            <person name="Earl A."/>
            <person name="Hung D."/>
            <person name="Onderdonk A.B."/>
            <person name="Ferraro M.J."/>
            <person name="Hooper D."/>
            <person name="Dekker J."/>
            <person name="O'Brien T."/>
            <person name="Huang S."/>
            <person name="Quan V."/>
            <person name="Ernst C."/>
            <person name="Delaney M."/>
            <person name="DuBois A."/>
            <person name="Kim D.S."/>
            <person name="Young S.K."/>
            <person name="Zeng Q."/>
            <person name="Gargeya S."/>
            <person name="Fitzgerald M."/>
            <person name="Abouelleil A."/>
            <person name="Alvarado L."/>
            <person name="Berlin A.M."/>
            <person name="Chapman S.B."/>
            <person name="Gainer-Dewar J."/>
            <person name="Goldberg J."/>
            <person name="Gnerre S."/>
            <person name="Griggs A."/>
            <person name="Gujja S."/>
            <person name="Hansen M."/>
            <person name="Howarth C."/>
            <person name="Imamovic A."/>
            <person name="Ireland A."/>
            <person name="Larimer J."/>
            <person name="McCowan C."/>
            <person name="Murphy C."/>
            <person name="Pearson M."/>
            <person name="Poon T.W."/>
            <person name="Priest M."/>
            <person name="Roberts A."/>
            <person name="Saif S."/>
            <person name="Shea T."/>
            <person name="Sykes S."/>
            <person name="Wortman J."/>
            <person name="Nusbaum C."/>
            <person name="Birren B."/>
        </authorList>
    </citation>
    <scope>NUCLEOTIDE SEQUENCE [LARGE SCALE GENOMIC DNA]</scope>
    <source>
        <strain evidence="2 3">MGH 27</strain>
    </source>
</reference>